<dbReference type="Proteomes" id="UP000030745">
    <property type="component" value="Unassembled WGS sequence"/>
</dbReference>
<dbReference type="RefSeq" id="XP_012198860.1">
    <property type="nucleotide sequence ID" value="XM_012343470.1"/>
</dbReference>
<dbReference type="KEGG" id="spar:SPRG_04551"/>
<reference evidence="1 2" key="1">
    <citation type="journal article" date="2013" name="PLoS Genet.">
        <title>Distinctive expansion of potential virulence genes in the genome of the oomycete fish pathogen Saprolegnia parasitica.</title>
        <authorList>
            <person name="Jiang R.H."/>
            <person name="de Bruijn I."/>
            <person name="Haas B.J."/>
            <person name="Belmonte R."/>
            <person name="Lobach L."/>
            <person name="Christie J."/>
            <person name="van den Ackerveken G."/>
            <person name="Bottin A."/>
            <person name="Bulone V."/>
            <person name="Diaz-Moreno S.M."/>
            <person name="Dumas B."/>
            <person name="Fan L."/>
            <person name="Gaulin E."/>
            <person name="Govers F."/>
            <person name="Grenville-Briggs L.J."/>
            <person name="Horner N.R."/>
            <person name="Levin J.Z."/>
            <person name="Mammella M."/>
            <person name="Meijer H.J."/>
            <person name="Morris P."/>
            <person name="Nusbaum C."/>
            <person name="Oome S."/>
            <person name="Phillips A.J."/>
            <person name="van Rooyen D."/>
            <person name="Rzeszutek E."/>
            <person name="Saraiva M."/>
            <person name="Secombes C.J."/>
            <person name="Seidl M.F."/>
            <person name="Snel B."/>
            <person name="Stassen J.H."/>
            <person name="Sykes S."/>
            <person name="Tripathy S."/>
            <person name="van den Berg H."/>
            <person name="Vega-Arreguin J.C."/>
            <person name="Wawra S."/>
            <person name="Young S.K."/>
            <person name="Zeng Q."/>
            <person name="Dieguez-Uribeondo J."/>
            <person name="Russ C."/>
            <person name="Tyler B.M."/>
            <person name="van West P."/>
        </authorList>
    </citation>
    <scope>NUCLEOTIDE SEQUENCE [LARGE SCALE GENOMIC DNA]</scope>
    <source>
        <strain evidence="1 2">CBS 223.65</strain>
    </source>
</reference>
<evidence type="ECO:0000313" key="2">
    <source>
        <dbReference type="Proteomes" id="UP000030745"/>
    </source>
</evidence>
<dbReference type="Gene3D" id="3.80.10.10">
    <property type="entry name" value="Ribonuclease Inhibitor"/>
    <property type="match status" value="1"/>
</dbReference>
<evidence type="ECO:0000313" key="1">
    <source>
        <dbReference type="EMBL" id="KDO30650.1"/>
    </source>
</evidence>
<keyword evidence="2" id="KW-1185">Reference proteome</keyword>
<gene>
    <name evidence="1" type="ORF">SPRG_04551</name>
</gene>
<dbReference type="GeneID" id="24126989"/>
<dbReference type="AlphaFoldDB" id="A0A067CN44"/>
<sequence>MSSRSSQRRAVAMPTALELDHILIALIQCMATPSDVKAFLEALPASARSAPLAALHELLQAPQRAVEDRQAPEQQAMDRIWPLPHLMELTSAAKRLALAAKAVFPAVLTNNGSPPEDMDAVAWLDAWKGTVTEYDHFDCDDDHELTRLCNVPRQCTNLKVVNVVDCNDDAAVLEAVMATARSIVVTCSQRRAALRATLARWLASGHAEHLSFKAITLSDDVGDHDDESVNEWLTQLLAQPTTLSSLKLTIHADGTLGPLVAVVRSLPQLVSLRIEHHTDSETATVLQLLHQLNTTQLRSLHLDGSFACSVDALFGMLASLTALEELGITKARILNPRFKTGIALTLRRVELTKMRFSIPALRGLLAHVAHLDEFLWYGFSSSTPPLENMAPYLRKWIQGGARKIAFDECVIGDEGAFHLAEMLLRTTSSVGAVVDINCLELSAHSYVALGEALASCSGISIALPPPIERKMVEAQTRLGSIKHRYDTVYGRHRLVLESHAMPTI</sequence>
<organism evidence="1 2">
    <name type="scientific">Saprolegnia parasitica (strain CBS 223.65)</name>
    <dbReference type="NCBI Taxonomy" id="695850"/>
    <lineage>
        <taxon>Eukaryota</taxon>
        <taxon>Sar</taxon>
        <taxon>Stramenopiles</taxon>
        <taxon>Oomycota</taxon>
        <taxon>Saprolegniomycetes</taxon>
        <taxon>Saprolegniales</taxon>
        <taxon>Saprolegniaceae</taxon>
        <taxon>Saprolegnia</taxon>
    </lineage>
</organism>
<evidence type="ECO:0008006" key="3">
    <source>
        <dbReference type="Google" id="ProtNLM"/>
    </source>
</evidence>
<accession>A0A067CN44</accession>
<dbReference type="EMBL" id="KK583201">
    <property type="protein sequence ID" value="KDO30650.1"/>
    <property type="molecule type" value="Genomic_DNA"/>
</dbReference>
<proteinExistence type="predicted"/>
<dbReference type="InterPro" id="IPR032675">
    <property type="entry name" value="LRR_dom_sf"/>
</dbReference>
<dbReference type="VEuPathDB" id="FungiDB:SPRG_04551"/>
<dbReference type="SUPFAM" id="SSF52047">
    <property type="entry name" value="RNI-like"/>
    <property type="match status" value="1"/>
</dbReference>
<protein>
    <recommendedName>
        <fullName evidence="3">F-box domain-containing protein</fullName>
    </recommendedName>
</protein>
<name>A0A067CN44_SAPPC</name>